<name>A0A3M3X600_PSEAP</name>
<dbReference type="Proteomes" id="UP000274541">
    <property type="component" value="Unassembled WGS sequence"/>
</dbReference>
<reference evidence="1 2" key="1">
    <citation type="submission" date="2018-08" db="EMBL/GenBank/DDBJ databases">
        <title>Recombination of ecologically and evolutionarily significant loci maintains genetic cohesion in the Pseudomonas syringae species complex.</title>
        <authorList>
            <person name="Dillon M."/>
            <person name="Thakur S."/>
            <person name="Almeida R.N.D."/>
            <person name="Weir B.S."/>
            <person name="Guttman D.S."/>
        </authorList>
    </citation>
    <scope>NUCLEOTIDE SEQUENCE [LARGE SCALE GENOMIC DNA]</scope>
    <source>
        <strain evidence="1 2">ICMP 4388</strain>
    </source>
</reference>
<protein>
    <submittedName>
        <fullName evidence="1">Uncharacterized protein</fullName>
    </submittedName>
</protein>
<evidence type="ECO:0000313" key="1">
    <source>
        <dbReference type="EMBL" id="RMO65369.1"/>
    </source>
</evidence>
<sequence length="140" mass="16645">MQSYRGKNEVSWIAIPDNNPADADGEHKVNDLNMKDFFRDFQKFCLDYEKVLWVDNGKSENKVRCVNAGSKTQFQIYLTQESNFDIYPDGFNLYYTDWLFGQCQPLGWWQIEKWEVKSNEVIIHFDGWSTLRFYIEKNGS</sequence>
<comment type="caution">
    <text evidence="1">The sequence shown here is derived from an EMBL/GenBank/DDBJ whole genome shotgun (WGS) entry which is preliminary data.</text>
</comment>
<evidence type="ECO:0000313" key="2">
    <source>
        <dbReference type="Proteomes" id="UP000274541"/>
    </source>
</evidence>
<gene>
    <name evidence="1" type="ORF">ALQ37_200235</name>
</gene>
<dbReference type="EMBL" id="RBPX01000180">
    <property type="protein sequence ID" value="RMO65369.1"/>
    <property type="molecule type" value="Genomic_DNA"/>
</dbReference>
<dbReference type="RefSeq" id="WP_150116863.1">
    <property type="nucleotide sequence ID" value="NZ_LJRP01000139.1"/>
</dbReference>
<accession>A0A3M3X600</accession>
<organism evidence="1 2">
    <name type="scientific">Pseudomonas syringae pv. aptata</name>
    <dbReference type="NCBI Taxonomy" id="83167"/>
    <lineage>
        <taxon>Bacteria</taxon>
        <taxon>Pseudomonadati</taxon>
        <taxon>Pseudomonadota</taxon>
        <taxon>Gammaproteobacteria</taxon>
        <taxon>Pseudomonadales</taxon>
        <taxon>Pseudomonadaceae</taxon>
        <taxon>Pseudomonas</taxon>
        <taxon>Pseudomonas syringae</taxon>
    </lineage>
</organism>
<dbReference type="AlphaFoldDB" id="A0A3M3X600"/>
<proteinExistence type="predicted"/>